<evidence type="ECO:0000256" key="1">
    <source>
        <dbReference type="PROSITE-ProRule" id="PRU00473"/>
    </source>
</evidence>
<dbReference type="OrthoDB" id="9793443at2"/>
<evidence type="ECO:0000256" key="3">
    <source>
        <dbReference type="SAM" id="Phobius"/>
    </source>
</evidence>
<dbReference type="AlphaFoldDB" id="A0A1V2ZV25"/>
<accession>A0A1V2ZV25</accession>
<dbReference type="InterPro" id="IPR036737">
    <property type="entry name" value="OmpA-like_sf"/>
</dbReference>
<dbReference type="InterPro" id="IPR050330">
    <property type="entry name" value="Bact_OuterMem_StrucFunc"/>
</dbReference>
<dbReference type="STRING" id="252474.B1A74_13305"/>
<dbReference type="SUPFAM" id="SSF103088">
    <property type="entry name" value="OmpA-like"/>
    <property type="match status" value="1"/>
</dbReference>
<reference evidence="5 6" key="1">
    <citation type="submission" date="2017-02" db="EMBL/GenBank/DDBJ databases">
        <title>Genomic diversity within the haloalkaliphilic genus Thioalkalivibrio.</title>
        <authorList>
            <person name="Ahn A.-C."/>
            <person name="Meier-Kolthoff J."/>
            <person name="Overmars L."/>
            <person name="Richter M."/>
            <person name="Woyke T."/>
            <person name="Sorokin D.Y."/>
            <person name="Muyzer G."/>
        </authorList>
    </citation>
    <scope>NUCLEOTIDE SEQUENCE [LARGE SCALE GENOMIC DNA]</scope>
    <source>
        <strain evidence="5 6">HL17</strain>
    </source>
</reference>
<keyword evidence="6" id="KW-1185">Reference proteome</keyword>
<dbReference type="GO" id="GO:0016020">
    <property type="term" value="C:membrane"/>
    <property type="evidence" value="ECO:0007669"/>
    <property type="project" value="UniProtKB-UniRule"/>
</dbReference>
<dbReference type="PANTHER" id="PTHR30329:SF21">
    <property type="entry name" value="LIPOPROTEIN YIAD-RELATED"/>
    <property type="match status" value="1"/>
</dbReference>
<gene>
    <name evidence="5" type="ORF">B1A74_13305</name>
</gene>
<dbReference type="Gene3D" id="3.30.1330.60">
    <property type="entry name" value="OmpA-like domain"/>
    <property type="match status" value="1"/>
</dbReference>
<feature type="transmembrane region" description="Helical" evidence="3">
    <location>
        <begin position="25"/>
        <end position="48"/>
    </location>
</feature>
<dbReference type="InterPro" id="IPR006665">
    <property type="entry name" value="OmpA-like"/>
</dbReference>
<sequence>MILRRLFARRARAAGETPSEQGSQWLAVADLMAALMMIFLFIAVLHMVQVERSQAAHEETRSEALALRDAIHAALLDEFEEDLERWNAELDREDLTLSFREPEVLFEQSSAAIRPRFEAILEDFMPRYAERLRPFAGVIREVRIEGHTSSEWAGAEDAREAYFANMDLSQRRTRSVLEYAWGLERVRGEDWFRERVAAVGMSSSRRVLDERGREDREASRRVEFSVLTDFESRLLGEAGEPGAAEAGVMPVPRPLHSDSHSGPHSNSGAPTPG</sequence>
<dbReference type="EMBL" id="MUZR01000070">
    <property type="protein sequence ID" value="OOC08987.1"/>
    <property type="molecule type" value="Genomic_DNA"/>
</dbReference>
<feature type="compositionally biased region" description="Low complexity" evidence="2">
    <location>
        <begin position="236"/>
        <end position="247"/>
    </location>
</feature>
<proteinExistence type="predicted"/>
<dbReference type="Proteomes" id="UP000189177">
    <property type="component" value="Unassembled WGS sequence"/>
</dbReference>
<feature type="compositionally biased region" description="Polar residues" evidence="2">
    <location>
        <begin position="262"/>
        <end position="273"/>
    </location>
</feature>
<dbReference type="PROSITE" id="PS51123">
    <property type="entry name" value="OMPA_2"/>
    <property type="match status" value="1"/>
</dbReference>
<evidence type="ECO:0000256" key="2">
    <source>
        <dbReference type="SAM" id="MobiDB-lite"/>
    </source>
</evidence>
<comment type="caution">
    <text evidence="5">The sequence shown here is derived from an EMBL/GenBank/DDBJ whole genome shotgun (WGS) entry which is preliminary data.</text>
</comment>
<protein>
    <recommendedName>
        <fullName evidence="4">OmpA-like domain-containing protein</fullName>
    </recommendedName>
</protein>
<feature type="domain" description="OmpA-like" evidence="4">
    <location>
        <begin position="93"/>
        <end position="230"/>
    </location>
</feature>
<feature type="region of interest" description="Disordered" evidence="2">
    <location>
        <begin position="236"/>
        <end position="273"/>
    </location>
</feature>
<dbReference type="PANTHER" id="PTHR30329">
    <property type="entry name" value="STATOR ELEMENT OF FLAGELLAR MOTOR COMPLEX"/>
    <property type="match status" value="1"/>
</dbReference>
<keyword evidence="3" id="KW-0812">Transmembrane</keyword>
<dbReference type="RefSeq" id="WP_018947792.1">
    <property type="nucleotide sequence ID" value="NZ_MUZR01000070.1"/>
</dbReference>
<evidence type="ECO:0000313" key="6">
    <source>
        <dbReference type="Proteomes" id="UP000189177"/>
    </source>
</evidence>
<keyword evidence="1 3" id="KW-0472">Membrane</keyword>
<evidence type="ECO:0000313" key="5">
    <source>
        <dbReference type="EMBL" id="OOC08987.1"/>
    </source>
</evidence>
<organism evidence="5 6">
    <name type="scientific">Thioalkalivibrio halophilus</name>
    <dbReference type="NCBI Taxonomy" id="252474"/>
    <lineage>
        <taxon>Bacteria</taxon>
        <taxon>Pseudomonadati</taxon>
        <taxon>Pseudomonadota</taxon>
        <taxon>Gammaproteobacteria</taxon>
        <taxon>Chromatiales</taxon>
        <taxon>Ectothiorhodospiraceae</taxon>
        <taxon>Thioalkalivibrio</taxon>
    </lineage>
</organism>
<dbReference type="Pfam" id="PF00691">
    <property type="entry name" value="OmpA"/>
    <property type="match status" value="1"/>
</dbReference>
<evidence type="ECO:0000259" key="4">
    <source>
        <dbReference type="PROSITE" id="PS51123"/>
    </source>
</evidence>
<keyword evidence="3" id="KW-1133">Transmembrane helix</keyword>
<name>A0A1V2ZV25_9GAMM</name>